<dbReference type="AlphaFoldDB" id="A0A2C9V1N2"/>
<proteinExistence type="predicted"/>
<accession>A0A2C9V1N2</accession>
<evidence type="ECO:0000313" key="1">
    <source>
        <dbReference type="EMBL" id="OAY38106.1"/>
    </source>
</evidence>
<dbReference type="EMBL" id="CM004397">
    <property type="protein sequence ID" value="OAY38106.1"/>
    <property type="molecule type" value="Genomic_DNA"/>
</dbReference>
<organism evidence="1">
    <name type="scientific">Manihot esculenta</name>
    <name type="common">Cassava</name>
    <name type="synonym">Jatropha manihot</name>
    <dbReference type="NCBI Taxonomy" id="3983"/>
    <lineage>
        <taxon>Eukaryota</taxon>
        <taxon>Viridiplantae</taxon>
        <taxon>Streptophyta</taxon>
        <taxon>Embryophyta</taxon>
        <taxon>Tracheophyta</taxon>
        <taxon>Spermatophyta</taxon>
        <taxon>Magnoliopsida</taxon>
        <taxon>eudicotyledons</taxon>
        <taxon>Gunneridae</taxon>
        <taxon>Pentapetalae</taxon>
        <taxon>rosids</taxon>
        <taxon>fabids</taxon>
        <taxon>Malpighiales</taxon>
        <taxon>Euphorbiaceae</taxon>
        <taxon>Crotonoideae</taxon>
        <taxon>Manihoteae</taxon>
        <taxon>Manihot</taxon>
    </lineage>
</organism>
<reference evidence="1" key="1">
    <citation type="submission" date="2016-02" db="EMBL/GenBank/DDBJ databases">
        <title>WGS assembly of Manihot esculenta.</title>
        <authorList>
            <person name="Bredeson J.V."/>
            <person name="Prochnik S.E."/>
            <person name="Lyons J.B."/>
            <person name="Schmutz J."/>
            <person name="Grimwood J."/>
            <person name="Vrebalov J."/>
            <person name="Bart R.S."/>
            <person name="Amuge T."/>
            <person name="Ferguson M.E."/>
            <person name="Green R."/>
            <person name="Putnam N."/>
            <person name="Stites J."/>
            <person name="Rounsley S."/>
            <person name="Rokhsar D.S."/>
        </authorList>
    </citation>
    <scope>NUCLEOTIDE SEQUENCE [LARGE SCALE GENOMIC DNA]</scope>
    <source>
        <tissue evidence="1">Leaf</tissue>
    </source>
</reference>
<sequence length="59" mass="7125">MKAKRKERKCQRIEVALWEKFVSPKILSDKIYTSPCIFSHLPPPTKPLQPWWVMWVHSF</sequence>
<gene>
    <name evidence="1" type="ORF">MANES_11G153100</name>
</gene>
<protein>
    <submittedName>
        <fullName evidence="1">Uncharacterized protein</fullName>
    </submittedName>
</protein>
<name>A0A2C9V1N2_MANES</name>